<evidence type="ECO:0000256" key="2">
    <source>
        <dbReference type="ARBA" id="ARBA00022517"/>
    </source>
</evidence>
<dbReference type="FunCoup" id="W4JSH4">
    <property type="interactions" value="567"/>
</dbReference>
<comment type="subunit">
    <text evidence="9">Interacts with small ribosomal subunit protein uS11. Not a structural component of 43S pre-ribosomes, but transiently interacts with them by binding to uS11.</text>
</comment>
<comment type="caution">
    <text evidence="9">Lacks conserved residue(s) required for the propagation of feature annotation.</text>
</comment>
<evidence type="ECO:0000256" key="1">
    <source>
        <dbReference type="ARBA" id="ARBA00022490"/>
    </source>
</evidence>
<comment type="similarity">
    <text evidence="9">Belongs to the adenylate kinase family. AK6 subfamily.</text>
</comment>
<keyword evidence="8 9" id="KW-0539">Nucleus</keyword>
<evidence type="ECO:0000256" key="6">
    <source>
        <dbReference type="ARBA" id="ARBA00022777"/>
    </source>
</evidence>
<comment type="function">
    <text evidence="9">Broad-specificity nucleoside monophosphate (NMP) kinase that catalyzes the reversible transfer of the terminal phosphate group between nucleoside triphosphates and monophosphates. Has also ATPase activity. Involved in the late cytoplasmic maturation steps of the 40S ribosomal particles, specifically 18S rRNA maturation. While NMP activity is not required for ribosome maturation, ATPase activity is. Associates transiently with small ribosomal subunit protein uS11. ATP hydrolysis breaks the interaction with uS11. May temporarily remove uS11 from the ribosome to enable a conformational change of the ribosomal RNA that is needed for the final maturation step of the small ribosomal subunit. Its NMP activity may have a role in nuclear energy homeostasis.</text>
</comment>
<dbReference type="GO" id="GO:0004017">
    <property type="term" value="F:AMP kinase activity"/>
    <property type="evidence" value="ECO:0007669"/>
    <property type="project" value="UniProtKB-UniRule"/>
</dbReference>
<dbReference type="GO" id="GO:0005524">
    <property type="term" value="F:ATP binding"/>
    <property type="evidence" value="ECO:0007669"/>
    <property type="project" value="UniProtKB-KW"/>
</dbReference>
<dbReference type="RefSeq" id="XP_009552057.1">
    <property type="nucleotide sequence ID" value="XM_009553762.1"/>
</dbReference>
<gene>
    <name evidence="11" type="ORF">HETIRDRAFT_430314</name>
</gene>
<evidence type="ECO:0000256" key="5">
    <source>
        <dbReference type="ARBA" id="ARBA00022741"/>
    </source>
</evidence>
<feature type="region of interest" description="Disordered" evidence="10">
    <location>
        <begin position="1"/>
        <end position="22"/>
    </location>
</feature>
<feature type="binding site" evidence="9">
    <location>
        <position position="116"/>
    </location>
    <ligand>
        <name>ATP</name>
        <dbReference type="ChEBI" id="CHEBI:30616"/>
    </ligand>
</feature>
<comment type="catalytic activity">
    <reaction evidence="9">
        <text>AMP + ATP = 2 ADP</text>
        <dbReference type="Rhea" id="RHEA:12973"/>
        <dbReference type="ChEBI" id="CHEBI:30616"/>
        <dbReference type="ChEBI" id="CHEBI:456215"/>
        <dbReference type="ChEBI" id="CHEBI:456216"/>
        <dbReference type="EC" id="2.7.4.3"/>
    </reaction>
</comment>
<feature type="binding site" evidence="9">
    <location>
        <position position="20"/>
    </location>
    <ligand>
        <name>ATP</name>
        <dbReference type="ChEBI" id="CHEBI:30616"/>
    </ligand>
</feature>
<feature type="binding site" evidence="9">
    <location>
        <position position="18"/>
    </location>
    <ligand>
        <name>ATP</name>
        <dbReference type="ChEBI" id="CHEBI:30616"/>
    </ligand>
</feature>
<dbReference type="Proteomes" id="UP000030671">
    <property type="component" value="Unassembled WGS sequence"/>
</dbReference>
<dbReference type="GO" id="GO:0005737">
    <property type="term" value="C:cytoplasm"/>
    <property type="evidence" value="ECO:0007669"/>
    <property type="project" value="UniProtKB-SubCell"/>
</dbReference>
<comment type="subcellular location">
    <subcellularLocation>
        <location evidence="9">Cytoplasm</location>
    </subcellularLocation>
    <subcellularLocation>
        <location evidence="9">Nucleus</location>
    </subcellularLocation>
</comment>
<dbReference type="PANTHER" id="PTHR12595">
    <property type="entry name" value="POS9-ACTIVATING FACTOR FAP7-RELATED"/>
    <property type="match status" value="1"/>
</dbReference>
<dbReference type="GO" id="GO:0042274">
    <property type="term" value="P:ribosomal small subunit biogenesis"/>
    <property type="evidence" value="ECO:0007669"/>
    <property type="project" value="UniProtKB-UniRule"/>
</dbReference>
<dbReference type="GO" id="GO:0016887">
    <property type="term" value="F:ATP hydrolysis activity"/>
    <property type="evidence" value="ECO:0007669"/>
    <property type="project" value="UniProtKB-UniRule"/>
</dbReference>
<dbReference type="STRING" id="747525.W4JSH4"/>
<dbReference type="GO" id="GO:0005634">
    <property type="term" value="C:nucleus"/>
    <property type="evidence" value="ECO:0007669"/>
    <property type="project" value="UniProtKB-SubCell"/>
</dbReference>
<protein>
    <recommendedName>
        <fullName evidence="9">Adenylate kinase isoenzyme 6 homolog</fullName>
        <shortName evidence="9">AK6</shortName>
        <ecNumber evidence="9">2.7.4.3</ecNumber>
    </recommendedName>
    <alternativeName>
        <fullName evidence="9">Dual activity adenylate kinase/ATPase</fullName>
        <shortName evidence="9">AK/ATPase</shortName>
    </alternativeName>
</protein>
<comment type="catalytic activity">
    <reaction evidence="9">
        <text>ATP + H2O = ADP + phosphate + H(+)</text>
        <dbReference type="Rhea" id="RHEA:13065"/>
        <dbReference type="ChEBI" id="CHEBI:15377"/>
        <dbReference type="ChEBI" id="CHEBI:15378"/>
        <dbReference type="ChEBI" id="CHEBI:30616"/>
        <dbReference type="ChEBI" id="CHEBI:43474"/>
        <dbReference type="ChEBI" id="CHEBI:456216"/>
    </reaction>
</comment>
<dbReference type="HAMAP" id="MF_00039">
    <property type="entry name" value="Adenylate_kinase_AK6"/>
    <property type="match status" value="1"/>
</dbReference>
<evidence type="ECO:0000313" key="12">
    <source>
        <dbReference type="Proteomes" id="UP000030671"/>
    </source>
</evidence>
<evidence type="ECO:0000256" key="10">
    <source>
        <dbReference type="SAM" id="MobiDB-lite"/>
    </source>
</evidence>
<dbReference type="InterPro" id="IPR020618">
    <property type="entry name" value="Adenyl_kinase_AK6"/>
</dbReference>
<reference evidence="11 12" key="1">
    <citation type="journal article" date="2012" name="New Phytol.">
        <title>Insight into trade-off between wood decay and parasitism from the genome of a fungal forest pathogen.</title>
        <authorList>
            <person name="Olson A."/>
            <person name="Aerts A."/>
            <person name="Asiegbu F."/>
            <person name="Belbahri L."/>
            <person name="Bouzid O."/>
            <person name="Broberg A."/>
            <person name="Canback B."/>
            <person name="Coutinho P.M."/>
            <person name="Cullen D."/>
            <person name="Dalman K."/>
            <person name="Deflorio G."/>
            <person name="van Diepen L.T."/>
            <person name="Dunand C."/>
            <person name="Duplessis S."/>
            <person name="Durling M."/>
            <person name="Gonthier P."/>
            <person name="Grimwood J."/>
            <person name="Fossdal C.G."/>
            <person name="Hansson D."/>
            <person name="Henrissat B."/>
            <person name="Hietala A."/>
            <person name="Himmelstrand K."/>
            <person name="Hoffmeister D."/>
            <person name="Hogberg N."/>
            <person name="James T.Y."/>
            <person name="Karlsson M."/>
            <person name="Kohler A."/>
            <person name="Kues U."/>
            <person name="Lee Y.H."/>
            <person name="Lin Y.C."/>
            <person name="Lind M."/>
            <person name="Lindquist E."/>
            <person name="Lombard V."/>
            <person name="Lucas S."/>
            <person name="Lunden K."/>
            <person name="Morin E."/>
            <person name="Murat C."/>
            <person name="Park J."/>
            <person name="Raffaello T."/>
            <person name="Rouze P."/>
            <person name="Salamov A."/>
            <person name="Schmutz J."/>
            <person name="Solheim H."/>
            <person name="Stahlberg J."/>
            <person name="Velez H."/>
            <person name="de Vries R.P."/>
            <person name="Wiebenga A."/>
            <person name="Woodward S."/>
            <person name="Yakovlev I."/>
            <person name="Garbelotto M."/>
            <person name="Martin F."/>
            <person name="Grigoriev I.V."/>
            <person name="Stenlid J."/>
        </authorList>
    </citation>
    <scope>NUCLEOTIDE SEQUENCE [LARGE SCALE GENOMIC DNA]</scope>
    <source>
        <strain evidence="11 12">TC 32-1</strain>
    </source>
</reference>
<dbReference type="GO" id="GO:0006364">
    <property type="term" value="P:rRNA processing"/>
    <property type="evidence" value="ECO:0007669"/>
    <property type="project" value="UniProtKB-KW"/>
</dbReference>
<dbReference type="OrthoDB" id="10251185at2759"/>
<dbReference type="PANTHER" id="PTHR12595:SF0">
    <property type="entry name" value="ADENYLATE KINASE ISOENZYME 6"/>
    <property type="match status" value="1"/>
</dbReference>
<accession>W4JSH4</accession>
<name>W4JSH4_HETIT</name>
<keyword evidence="1 9" id="KW-0963">Cytoplasm</keyword>
<keyword evidence="7 9" id="KW-0067">ATP-binding</keyword>
<dbReference type="Pfam" id="PF13238">
    <property type="entry name" value="AAA_18"/>
    <property type="match status" value="1"/>
</dbReference>
<feature type="binding site" evidence="9">
    <location>
        <position position="23"/>
    </location>
    <ligand>
        <name>ATP</name>
        <dbReference type="ChEBI" id="CHEBI:30616"/>
    </ligand>
</feature>
<dbReference type="InterPro" id="IPR027417">
    <property type="entry name" value="P-loop_NTPase"/>
</dbReference>
<feature type="region of interest" description="NMPbind" evidence="9">
    <location>
        <begin position="40"/>
        <end position="63"/>
    </location>
</feature>
<keyword evidence="4 9" id="KW-0808">Transferase</keyword>
<keyword evidence="6 9" id="KW-0418">Kinase</keyword>
<dbReference type="GeneID" id="20674436"/>
<dbReference type="HOGENOM" id="CLU_079096_3_1_1"/>
<evidence type="ECO:0000256" key="7">
    <source>
        <dbReference type="ARBA" id="ARBA00022840"/>
    </source>
</evidence>
<dbReference type="EC" id="2.7.4.3" evidence="9"/>
<organism evidence="11 12">
    <name type="scientific">Heterobasidion irregulare (strain TC 32-1)</name>
    <dbReference type="NCBI Taxonomy" id="747525"/>
    <lineage>
        <taxon>Eukaryota</taxon>
        <taxon>Fungi</taxon>
        <taxon>Dikarya</taxon>
        <taxon>Basidiomycota</taxon>
        <taxon>Agaricomycotina</taxon>
        <taxon>Agaricomycetes</taxon>
        <taxon>Russulales</taxon>
        <taxon>Bondarzewiaceae</taxon>
        <taxon>Heterobasidion</taxon>
        <taxon>Heterobasidion annosum species complex</taxon>
    </lineage>
</organism>
<keyword evidence="5 9" id="KW-0547">Nucleotide-binding</keyword>
<dbReference type="EMBL" id="KI925465">
    <property type="protein sequence ID" value="ETW75806.1"/>
    <property type="molecule type" value="Genomic_DNA"/>
</dbReference>
<feature type="binding site" evidence="9">
    <location>
        <position position="21"/>
    </location>
    <ligand>
        <name>ATP</name>
        <dbReference type="ChEBI" id="CHEBI:30616"/>
    </ligand>
</feature>
<dbReference type="AlphaFoldDB" id="W4JSH4"/>
<feature type="region of interest" description="LID" evidence="9">
    <location>
        <begin position="115"/>
        <end position="125"/>
    </location>
</feature>
<keyword evidence="3 9" id="KW-0698">rRNA processing</keyword>
<feature type="binding site" evidence="9">
    <location>
        <position position="22"/>
    </location>
    <ligand>
        <name>ATP</name>
        <dbReference type="ChEBI" id="CHEBI:30616"/>
    </ligand>
</feature>
<dbReference type="Gene3D" id="3.40.50.300">
    <property type="entry name" value="P-loop containing nucleotide triphosphate hydrolases"/>
    <property type="match status" value="1"/>
</dbReference>
<sequence>MSPSSRSSPVIIITGTPGTGKSTHAQLLAEESPVPLRHVNVGELVKDKDLHEGYDEEWQSYTVDEDKLLDELEPLASEGGIILDWHTCDIFPERWADLVVVLRCDHTKLWERLEKRGYPLKKIQENNEAEIMDIVIEEARSSYAQEIIVELRSEGTEDLESNVSRIVQWIQAWRKDRGATETD</sequence>
<keyword evidence="2 9" id="KW-0690">Ribosome biogenesis</keyword>
<dbReference type="KEGG" id="hir:HETIRDRAFT_430314"/>
<keyword evidence="12" id="KW-1185">Reference proteome</keyword>
<evidence type="ECO:0000313" key="11">
    <source>
        <dbReference type="EMBL" id="ETW75806.1"/>
    </source>
</evidence>
<dbReference type="eggNOG" id="KOG3347">
    <property type="taxonomic scope" value="Eukaryota"/>
</dbReference>
<proteinExistence type="inferred from homology"/>
<dbReference type="FunFam" id="3.40.50.300:FF:003001">
    <property type="entry name" value="Adenylate kinase isoenzyme 6"/>
    <property type="match status" value="1"/>
</dbReference>
<dbReference type="SUPFAM" id="SSF52540">
    <property type="entry name" value="P-loop containing nucleoside triphosphate hydrolases"/>
    <property type="match status" value="1"/>
</dbReference>
<evidence type="ECO:0000256" key="4">
    <source>
        <dbReference type="ARBA" id="ARBA00022679"/>
    </source>
</evidence>
<evidence type="ECO:0000256" key="3">
    <source>
        <dbReference type="ARBA" id="ARBA00022552"/>
    </source>
</evidence>
<dbReference type="InParanoid" id="W4JSH4"/>
<evidence type="ECO:0000256" key="8">
    <source>
        <dbReference type="ARBA" id="ARBA00023242"/>
    </source>
</evidence>
<evidence type="ECO:0000256" key="9">
    <source>
        <dbReference type="HAMAP-Rule" id="MF_03173"/>
    </source>
</evidence>